<evidence type="ECO:0000313" key="2">
    <source>
        <dbReference type="EMBL" id="KAG0580172.1"/>
    </source>
</evidence>
<comment type="caution">
    <text evidence="2">The sequence shown here is derived from an EMBL/GenBank/DDBJ whole genome shotgun (WGS) entry which is preliminary data.</text>
</comment>
<dbReference type="Pfam" id="PF04305">
    <property type="entry name" value="DUF455"/>
    <property type="match status" value="1"/>
</dbReference>
<dbReference type="InterPro" id="IPR009078">
    <property type="entry name" value="Ferritin-like_SF"/>
</dbReference>
<dbReference type="SUPFAM" id="SSF47240">
    <property type="entry name" value="Ferritin-like"/>
    <property type="match status" value="1"/>
</dbReference>
<gene>
    <name evidence="2" type="ORF">KC19_4G153500</name>
</gene>
<organism evidence="2 3">
    <name type="scientific">Ceratodon purpureus</name>
    <name type="common">Fire moss</name>
    <name type="synonym">Dicranum purpureum</name>
    <dbReference type="NCBI Taxonomy" id="3225"/>
    <lineage>
        <taxon>Eukaryota</taxon>
        <taxon>Viridiplantae</taxon>
        <taxon>Streptophyta</taxon>
        <taxon>Embryophyta</taxon>
        <taxon>Bryophyta</taxon>
        <taxon>Bryophytina</taxon>
        <taxon>Bryopsida</taxon>
        <taxon>Dicranidae</taxon>
        <taxon>Pseudoditrichales</taxon>
        <taxon>Ditrichaceae</taxon>
        <taxon>Ceratodon</taxon>
    </lineage>
</organism>
<dbReference type="Proteomes" id="UP000822688">
    <property type="component" value="Chromosome 4"/>
</dbReference>
<reference evidence="2" key="1">
    <citation type="submission" date="2020-06" db="EMBL/GenBank/DDBJ databases">
        <title>WGS assembly of Ceratodon purpureus strain R40.</title>
        <authorList>
            <person name="Carey S.B."/>
            <person name="Jenkins J."/>
            <person name="Shu S."/>
            <person name="Lovell J.T."/>
            <person name="Sreedasyam A."/>
            <person name="Maumus F."/>
            <person name="Tiley G.P."/>
            <person name="Fernandez-Pozo N."/>
            <person name="Barry K."/>
            <person name="Chen C."/>
            <person name="Wang M."/>
            <person name="Lipzen A."/>
            <person name="Daum C."/>
            <person name="Saski C.A."/>
            <person name="Payton A.C."/>
            <person name="Mcbreen J.C."/>
            <person name="Conrad R.E."/>
            <person name="Kollar L.M."/>
            <person name="Olsson S."/>
            <person name="Huttunen S."/>
            <person name="Landis J.B."/>
            <person name="Wickett N.J."/>
            <person name="Johnson M.G."/>
            <person name="Rensing S.A."/>
            <person name="Grimwood J."/>
            <person name="Schmutz J."/>
            <person name="Mcdaniel S.F."/>
        </authorList>
    </citation>
    <scope>NUCLEOTIDE SEQUENCE</scope>
    <source>
        <strain evidence="2">R40</strain>
    </source>
</reference>
<evidence type="ECO:0000256" key="1">
    <source>
        <dbReference type="SAM" id="MobiDB-lite"/>
    </source>
</evidence>
<accession>A0A8T0I9W1</accession>
<proteinExistence type="predicted"/>
<name>A0A8T0I9W1_CERPU</name>
<feature type="region of interest" description="Disordered" evidence="1">
    <location>
        <begin position="417"/>
        <end position="474"/>
    </location>
</feature>
<dbReference type="PANTHER" id="PTHR42782">
    <property type="entry name" value="SI:CH73-314G15.3"/>
    <property type="match status" value="1"/>
</dbReference>
<dbReference type="CDD" id="cd00657">
    <property type="entry name" value="Ferritin_like"/>
    <property type="match status" value="1"/>
</dbReference>
<dbReference type="PANTHER" id="PTHR42782:SF4">
    <property type="entry name" value="DUF455 DOMAIN-CONTAINING PROTEIN"/>
    <property type="match status" value="1"/>
</dbReference>
<dbReference type="InterPro" id="IPR007402">
    <property type="entry name" value="DUF455"/>
</dbReference>
<evidence type="ECO:0000313" key="3">
    <source>
        <dbReference type="Proteomes" id="UP000822688"/>
    </source>
</evidence>
<dbReference type="AlphaFoldDB" id="A0A8T0I9W1"/>
<feature type="compositionally biased region" description="Polar residues" evidence="1">
    <location>
        <begin position="417"/>
        <end position="431"/>
    </location>
</feature>
<sequence length="503" mass="56055">MRAVCCSVNSAAMSGGLSWASVPTQVNPQRFFFQKSRAIGLLHSQFCSIPSRHAHGIRAPPSLRRVHSRPCVEARVLSPAQEWVGLPAWRTNPVNELRVWGKRGPGSAREEWEFPASLAAKKSEATGEFFRLHREKLQRVEAKVEESSFGARGASLAEWGAIVLGTADPVEKAVFTHHAYRLWCNGDIPLGVAEAPDSPARPEKPELVHPWKIPPPIGTILTPSAHALHNLAHIELNAIDLAWDTVVRFSGASEELNRQFFGDFAHVADDESRHFLWCLQRLAEMGFSYGDMPAHNLLLADCEKTSGNVMARLAIIPMMQEARGLDAGPRLFDRMMGNGDTRSASITKRIAEEEVGHVAVGVTWFVDVCKRLELDPADRFQGLLKESDLELRGPFNHSARLLAGLPRDWYDSSYDPSSVPMDTSATANQLGSKVVTKSRERSMQLTEKQVLPATERQNDTESSRKKTSSRLPEVRLTSNYQNSCGYISRRFESKRSNNFILLR</sequence>
<keyword evidence="3" id="KW-1185">Reference proteome</keyword>
<protein>
    <submittedName>
        <fullName evidence="2">Uncharacterized protein</fullName>
    </submittedName>
</protein>
<dbReference type="EMBL" id="CM026424">
    <property type="protein sequence ID" value="KAG0580172.1"/>
    <property type="molecule type" value="Genomic_DNA"/>
</dbReference>